<keyword evidence="3" id="KW-1185">Reference proteome</keyword>
<accession>A0A672U234</accession>
<reference evidence="2" key="2">
    <citation type="submission" date="2025-09" db="UniProtKB">
        <authorList>
            <consortium name="Ensembl"/>
        </authorList>
    </citation>
    <scope>IDENTIFICATION</scope>
</reference>
<dbReference type="OMA" id="RMTRDAW"/>
<sequence>KNEPRKSRSRTSAAKKRKNSDQAKHRPMKKRRRESKRSLRFDAKKLKEAKGSGRFLSREAKGLMISFVKDIYKQVSSEAERLRRKSREAVVGPVHVQGALRSVLPKRRWKQVAFRSRH</sequence>
<evidence type="ECO:0008006" key="4">
    <source>
        <dbReference type="Google" id="ProtNLM"/>
    </source>
</evidence>
<dbReference type="InParanoid" id="A0A672U234"/>
<proteinExistence type="predicted"/>
<feature type="compositionally biased region" description="Basic and acidic residues" evidence="1">
    <location>
        <begin position="36"/>
        <end position="46"/>
    </location>
</feature>
<evidence type="ECO:0000313" key="3">
    <source>
        <dbReference type="Proteomes" id="UP000472266"/>
    </source>
</evidence>
<dbReference type="InterPro" id="IPR009072">
    <property type="entry name" value="Histone-fold"/>
</dbReference>
<name>A0A672U234_STRHB</name>
<dbReference type="GO" id="GO:0046982">
    <property type="term" value="F:protein heterodimerization activity"/>
    <property type="evidence" value="ECO:0007669"/>
    <property type="project" value="InterPro"/>
</dbReference>
<dbReference type="Gene3D" id="1.10.20.10">
    <property type="entry name" value="Histone, subunit A"/>
    <property type="match status" value="1"/>
</dbReference>
<protein>
    <recommendedName>
        <fullName evidence="4">Histone H2A/H2B/H3 domain-containing protein</fullName>
    </recommendedName>
</protein>
<organism evidence="2 3">
    <name type="scientific">Strigops habroptila</name>
    <name type="common">Kakapo</name>
    <dbReference type="NCBI Taxonomy" id="2489341"/>
    <lineage>
        <taxon>Eukaryota</taxon>
        <taxon>Metazoa</taxon>
        <taxon>Chordata</taxon>
        <taxon>Craniata</taxon>
        <taxon>Vertebrata</taxon>
        <taxon>Euteleostomi</taxon>
        <taxon>Archelosauria</taxon>
        <taxon>Archosauria</taxon>
        <taxon>Dinosauria</taxon>
        <taxon>Saurischia</taxon>
        <taxon>Theropoda</taxon>
        <taxon>Coelurosauria</taxon>
        <taxon>Aves</taxon>
        <taxon>Neognathae</taxon>
        <taxon>Neoaves</taxon>
        <taxon>Telluraves</taxon>
        <taxon>Australaves</taxon>
        <taxon>Psittaciformes</taxon>
        <taxon>Psittacidae</taxon>
        <taxon>Strigops</taxon>
    </lineage>
</organism>
<evidence type="ECO:0000256" key="1">
    <source>
        <dbReference type="SAM" id="MobiDB-lite"/>
    </source>
</evidence>
<dbReference type="GeneTree" id="ENSGT00990000211549"/>
<reference evidence="2" key="1">
    <citation type="submission" date="2025-08" db="UniProtKB">
        <authorList>
            <consortium name="Ensembl"/>
        </authorList>
    </citation>
    <scope>IDENTIFICATION</scope>
</reference>
<dbReference type="Proteomes" id="UP000472266">
    <property type="component" value="Unplaced"/>
</dbReference>
<dbReference type="AlphaFoldDB" id="A0A672U234"/>
<feature type="region of interest" description="Disordered" evidence="1">
    <location>
        <begin position="1"/>
        <end position="46"/>
    </location>
</feature>
<evidence type="ECO:0000313" key="2">
    <source>
        <dbReference type="Ensembl" id="ENSSHBP00005008540.1"/>
    </source>
</evidence>
<feature type="compositionally biased region" description="Basic residues" evidence="1">
    <location>
        <begin position="7"/>
        <end position="18"/>
    </location>
</feature>
<feature type="compositionally biased region" description="Basic residues" evidence="1">
    <location>
        <begin position="25"/>
        <end position="35"/>
    </location>
</feature>
<dbReference type="Ensembl" id="ENSSHBT00005010296.1">
    <property type="protein sequence ID" value="ENSSHBP00005008540.1"/>
    <property type="gene ID" value="ENSSHBG00005007472.1"/>
</dbReference>
<dbReference type="SUPFAM" id="SSF47113">
    <property type="entry name" value="Histone-fold"/>
    <property type="match status" value="1"/>
</dbReference>